<evidence type="ECO:0000259" key="1">
    <source>
        <dbReference type="Pfam" id="PF13952"/>
    </source>
</evidence>
<sequence length="106" mass="12250">MFTILIFKCDWIDNKNGIKVDELGFTLVDFSKIGHKLDPFILASQAKQIFYVEDQLDPKWSIVLSIPPKDFKNIEGLDDFTDNCMVHHPFISSMPEFESFDAMDES</sequence>
<dbReference type="PANTHER" id="PTHR48258">
    <property type="entry name" value="DUF4218 DOMAIN-CONTAINING PROTEIN-RELATED"/>
    <property type="match status" value="1"/>
</dbReference>
<organism evidence="2 4">
    <name type="scientific">Vitis vinifera</name>
    <name type="common">Grape</name>
    <dbReference type="NCBI Taxonomy" id="29760"/>
    <lineage>
        <taxon>Eukaryota</taxon>
        <taxon>Viridiplantae</taxon>
        <taxon>Streptophyta</taxon>
        <taxon>Embryophyta</taxon>
        <taxon>Tracheophyta</taxon>
        <taxon>Spermatophyta</taxon>
        <taxon>Magnoliopsida</taxon>
        <taxon>eudicotyledons</taxon>
        <taxon>Gunneridae</taxon>
        <taxon>Pentapetalae</taxon>
        <taxon>rosids</taxon>
        <taxon>Vitales</taxon>
        <taxon>Vitaceae</taxon>
        <taxon>Viteae</taxon>
        <taxon>Vitis</taxon>
    </lineage>
</organism>
<dbReference type="Proteomes" id="UP000288805">
    <property type="component" value="Unassembled WGS sequence"/>
</dbReference>
<evidence type="ECO:0000313" key="4">
    <source>
        <dbReference type="Proteomes" id="UP000288805"/>
    </source>
</evidence>
<reference evidence="2 4" key="1">
    <citation type="journal article" date="2018" name="PLoS Genet.">
        <title>Population sequencing reveals clonal diversity and ancestral inbreeding in the grapevine cultivar Chardonnay.</title>
        <authorList>
            <person name="Roach M.J."/>
            <person name="Johnson D.L."/>
            <person name="Bohlmann J."/>
            <person name="van Vuuren H.J."/>
            <person name="Jones S.J."/>
            <person name="Pretorius I.S."/>
            <person name="Schmidt S.A."/>
            <person name="Borneman A.R."/>
        </authorList>
    </citation>
    <scope>NUCLEOTIDE SEQUENCE [LARGE SCALE GENOMIC DNA]</scope>
    <source>
        <strain evidence="4">cv. Chardonnay</strain>
        <strain evidence="2">I10V1</strain>
        <tissue evidence="2">Leaf</tissue>
    </source>
</reference>
<dbReference type="AlphaFoldDB" id="A0A438BVD6"/>
<name>A0A438BVD6_VITVI</name>
<gene>
    <name evidence="2" type="ORF">CK203_106752</name>
    <name evidence="3" type="ORF">CK203_109760</name>
</gene>
<evidence type="ECO:0000313" key="3">
    <source>
        <dbReference type="EMBL" id="RVW36348.1"/>
    </source>
</evidence>
<dbReference type="EMBL" id="QGNW01001573">
    <property type="protein sequence ID" value="RVW36348.1"/>
    <property type="molecule type" value="Genomic_DNA"/>
</dbReference>
<comment type="caution">
    <text evidence="2">The sequence shown here is derived from an EMBL/GenBank/DDBJ whole genome shotgun (WGS) entry which is preliminary data.</text>
</comment>
<dbReference type="InterPro" id="IPR025312">
    <property type="entry name" value="DUF4216"/>
</dbReference>
<accession>A0A438BVD6</accession>
<feature type="domain" description="DUF4216" evidence="1">
    <location>
        <begin position="2"/>
        <end position="63"/>
    </location>
</feature>
<protein>
    <recommendedName>
        <fullName evidence="1">DUF4216 domain-containing protein</fullName>
    </recommendedName>
</protein>
<dbReference type="EMBL" id="QGNW01002609">
    <property type="protein sequence ID" value="RVW14944.1"/>
    <property type="molecule type" value="Genomic_DNA"/>
</dbReference>
<dbReference type="Pfam" id="PF13952">
    <property type="entry name" value="DUF4216"/>
    <property type="match status" value="1"/>
</dbReference>
<proteinExistence type="predicted"/>
<evidence type="ECO:0000313" key="2">
    <source>
        <dbReference type="EMBL" id="RVW14944.1"/>
    </source>
</evidence>